<dbReference type="Proteomes" id="UP000091857">
    <property type="component" value="Chromosome 4"/>
</dbReference>
<dbReference type="EMBL" id="CM004390">
    <property type="protein sequence ID" value="KAG8655526.1"/>
    <property type="molecule type" value="Genomic_DNA"/>
</dbReference>
<organism evidence="1 2">
    <name type="scientific">Manihot esculenta</name>
    <name type="common">Cassava</name>
    <name type="synonym">Jatropha manihot</name>
    <dbReference type="NCBI Taxonomy" id="3983"/>
    <lineage>
        <taxon>Eukaryota</taxon>
        <taxon>Viridiplantae</taxon>
        <taxon>Streptophyta</taxon>
        <taxon>Embryophyta</taxon>
        <taxon>Tracheophyta</taxon>
        <taxon>Spermatophyta</taxon>
        <taxon>Magnoliopsida</taxon>
        <taxon>eudicotyledons</taxon>
        <taxon>Gunneridae</taxon>
        <taxon>Pentapetalae</taxon>
        <taxon>rosids</taxon>
        <taxon>fabids</taxon>
        <taxon>Malpighiales</taxon>
        <taxon>Euphorbiaceae</taxon>
        <taxon>Crotonoideae</taxon>
        <taxon>Manihoteae</taxon>
        <taxon>Manihot</taxon>
    </lineage>
</organism>
<proteinExistence type="predicted"/>
<keyword evidence="2" id="KW-1185">Reference proteome</keyword>
<name>A0ACB7HXJ9_MANES</name>
<evidence type="ECO:0000313" key="1">
    <source>
        <dbReference type="EMBL" id="KAG8655526.1"/>
    </source>
</evidence>
<reference evidence="2" key="1">
    <citation type="journal article" date="2016" name="Nat. Biotechnol.">
        <title>Sequencing wild and cultivated cassava and related species reveals extensive interspecific hybridization and genetic diversity.</title>
        <authorList>
            <person name="Bredeson J.V."/>
            <person name="Lyons J.B."/>
            <person name="Prochnik S.E."/>
            <person name="Wu G.A."/>
            <person name="Ha C.M."/>
            <person name="Edsinger-Gonzales E."/>
            <person name="Grimwood J."/>
            <person name="Schmutz J."/>
            <person name="Rabbi I.Y."/>
            <person name="Egesi C."/>
            <person name="Nauluvula P."/>
            <person name="Lebot V."/>
            <person name="Ndunguru J."/>
            <person name="Mkamilo G."/>
            <person name="Bart R.S."/>
            <person name="Setter T.L."/>
            <person name="Gleadow R.M."/>
            <person name="Kulakow P."/>
            <person name="Ferguson M.E."/>
            <person name="Rounsley S."/>
            <person name="Rokhsar D.S."/>
        </authorList>
    </citation>
    <scope>NUCLEOTIDE SEQUENCE [LARGE SCALE GENOMIC DNA]</scope>
    <source>
        <strain evidence="2">cv. AM560-2</strain>
    </source>
</reference>
<gene>
    <name evidence="1" type="ORF">MANES_04G048650v8</name>
</gene>
<protein>
    <submittedName>
        <fullName evidence="1">Uncharacterized protein</fullName>
    </submittedName>
</protein>
<accession>A0ACB7HXJ9</accession>
<evidence type="ECO:0000313" key="2">
    <source>
        <dbReference type="Proteomes" id="UP000091857"/>
    </source>
</evidence>
<comment type="caution">
    <text evidence="1">The sequence shown here is derived from an EMBL/GenBank/DDBJ whole genome shotgun (WGS) entry which is preliminary data.</text>
</comment>
<sequence length="124" mass="13794">MLIANTEVVAELRRVVNEWMVAHAGQDTIAGRMKQHSEPQKWCKPSVGFLKCNVDASINQGFCSTSFGAFLRDADGQVVYGYSGYSPEVLSPLAAEVIALRETLLWILSMQLPLKKISPFLYMI</sequence>